<reference evidence="2" key="1">
    <citation type="submission" date="2022-05" db="EMBL/GenBank/DDBJ databases">
        <authorList>
            <person name="Sun X."/>
        </authorList>
    </citation>
    <scope>NUCLEOTIDE SEQUENCE</scope>
    <source>
        <strain evidence="2">Ai-910</strain>
    </source>
</reference>
<reference evidence="2" key="2">
    <citation type="submission" date="2022-06" db="EMBL/GenBank/DDBJ databases">
        <title>Xiashengella guii gen. nov. sp. nov., a bacterium isolated form anaerobic digestion tank.</title>
        <authorList>
            <person name="Huang H."/>
        </authorList>
    </citation>
    <scope>NUCLEOTIDE SEQUENCE</scope>
    <source>
        <strain evidence="2">Ai-910</strain>
    </source>
</reference>
<feature type="transmembrane region" description="Helical" evidence="1">
    <location>
        <begin position="172"/>
        <end position="195"/>
    </location>
</feature>
<name>A0A9J6ZS08_9BACT</name>
<keyword evidence="1" id="KW-0472">Membrane</keyword>
<keyword evidence="1" id="KW-0812">Transmembrane</keyword>
<dbReference type="Proteomes" id="UP001056426">
    <property type="component" value="Chromosome"/>
</dbReference>
<dbReference type="EMBL" id="CP098400">
    <property type="protein sequence ID" value="URW80390.1"/>
    <property type="molecule type" value="Genomic_DNA"/>
</dbReference>
<evidence type="ECO:0000256" key="1">
    <source>
        <dbReference type="SAM" id="Phobius"/>
    </source>
</evidence>
<evidence type="ECO:0000313" key="3">
    <source>
        <dbReference type="Proteomes" id="UP001056426"/>
    </source>
</evidence>
<accession>A0A9J6ZS08</accession>
<sequence>MIKRLFNPFLYVAGSKSLLIGLAIMLATTAVSYFSHIHFPDPISVKVAIGLPLWVYLVQNLANWLVVSVLFYIAALVLSKSSVRAIDIFGTQALARAPYLIASFTGFTGVLETFGKFLLWITTNTGNPVEITGAQILFAVLLLILTMVLTVWLVALMFNAFKVSSNLKGAKLIVSFIVILLISIGIMLKITFMIVPHNTPLI</sequence>
<keyword evidence="1" id="KW-1133">Transmembrane helix</keyword>
<feature type="transmembrane region" description="Helical" evidence="1">
    <location>
        <begin position="99"/>
        <end position="121"/>
    </location>
</feature>
<feature type="transmembrane region" description="Helical" evidence="1">
    <location>
        <begin position="54"/>
        <end position="78"/>
    </location>
</feature>
<keyword evidence="3" id="KW-1185">Reference proteome</keyword>
<feature type="transmembrane region" description="Helical" evidence="1">
    <location>
        <begin position="133"/>
        <end position="160"/>
    </location>
</feature>
<evidence type="ECO:0008006" key="4">
    <source>
        <dbReference type="Google" id="ProtNLM"/>
    </source>
</evidence>
<dbReference type="AlphaFoldDB" id="A0A9J6ZS08"/>
<dbReference type="RefSeq" id="WP_250724550.1">
    <property type="nucleotide sequence ID" value="NZ_CP098400.1"/>
</dbReference>
<organism evidence="2 3">
    <name type="scientific">Xiashengella succiniciproducens</name>
    <dbReference type="NCBI Taxonomy" id="2949635"/>
    <lineage>
        <taxon>Bacteria</taxon>
        <taxon>Pseudomonadati</taxon>
        <taxon>Bacteroidota</taxon>
        <taxon>Bacteroidia</taxon>
        <taxon>Marinilabiliales</taxon>
        <taxon>Marinilabiliaceae</taxon>
        <taxon>Xiashengella</taxon>
    </lineage>
</organism>
<gene>
    <name evidence="2" type="ORF">M9189_03350</name>
</gene>
<feature type="transmembrane region" description="Helical" evidence="1">
    <location>
        <begin position="9"/>
        <end position="34"/>
    </location>
</feature>
<evidence type="ECO:0000313" key="2">
    <source>
        <dbReference type="EMBL" id="URW80390.1"/>
    </source>
</evidence>
<dbReference type="KEGG" id="alkq:M9189_03350"/>
<proteinExistence type="predicted"/>
<protein>
    <recommendedName>
        <fullName evidence="4">Yip1 domain-containing protein</fullName>
    </recommendedName>
</protein>